<organism evidence="1 2">
    <name type="scientific">Clunio marinus</name>
    <dbReference type="NCBI Taxonomy" id="568069"/>
    <lineage>
        <taxon>Eukaryota</taxon>
        <taxon>Metazoa</taxon>
        <taxon>Ecdysozoa</taxon>
        <taxon>Arthropoda</taxon>
        <taxon>Hexapoda</taxon>
        <taxon>Insecta</taxon>
        <taxon>Pterygota</taxon>
        <taxon>Neoptera</taxon>
        <taxon>Endopterygota</taxon>
        <taxon>Diptera</taxon>
        <taxon>Nematocera</taxon>
        <taxon>Chironomoidea</taxon>
        <taxon>Chironomidae</taxon>
        <taxon>Clunio</taxon>
    </lineage>
</organism>
<evidence type="ECO:0000313" key="1">
    <source>
        <dbReference type="EMBL" id="CRK95473.1"/>
    </source>
</evidence>
<accession>A0A1J1IAL7</accession>
<reference evidence="1 2" key="1">
    <citation type="submission" date="2015-04" db="EMBL/GenBank/DDBJ databases">
        <authorList>
            <person name="Syromyatnikov M.Y."/>
            <person name="Popov V.N."/>
        </authorList>
    </citation>
    <scope>NUCLEOTIDE SEQUENCE [LARGE SCALE GENOMIC DNA]</scope>
</reference>
<gene>
    <name evidence="1" type="ORF">CLUMA_CG008942</name>
</gene>
<dbReference type="AlphaFoldDB" id="A0A1J1IAL7"/>
<evidence type="ECO:0000313" key="2">
    <source>
        <dbReference type="Proteomes" id="UP000183832"/>
    </source>
</evidence>
<dbReference type="Proteomes" id="UP000183832">
    <property type="component" value="Unassembled WGS sequence"/>
</dbReference>
<dbReference type="OrthoDB" id="7791690at2759"/>
<protein>
    <submittedName>
        <fullName evidence="1">CLUMA_CG008942, isoform A</fullName>
    </submittedName>
</protein>
<keyword evidence="2" id="KW-1185">Reference proteome</keyword>
<name>A0A1J1IAL7_9DIPT</name>
<proteinExistence type="predicted"/>
<dbReference type="EMBL" id="CVRI01000042">
    <property type="protein sequence ID" value="CRK95473.1"/>
    <property type="molecule type" value="Genomic_DNA"/>
</dbReference>
<sequence length="66" mass="8000">MQTKKLILDSDRETTYWTGFRFLQPSSGIFIDKELTLSMNNEKYGHNLKRLHAFRKTQTIKKFRYK</sequence>